<dbReference type="InterPro" id="IPR005564">
    <property type="entry name" value="Major_capsid_GpE"/>
</dbReference>
<sequence length="368" mass="40880">MINVQELVPEFRRADAQAYVETYPFDTLQYQGAFPLQFQPTLKWFAIEAQFGAKVMASVVDFNSRAPRFGRNLPTKIEGDIPKLEIARDKVETDFITLMDLQDAVRRLPAGATRREAAQRVMDWHYEDQVFARNGVEARLEWLSKRIASTGGYKLTQINNEQGIQSTVDIDFAIPTSNKVNADKDWSDPSADIIGDIKKIKRMAKLANLPMPKFMWCEEETIQQVAQNAGVQKFAATYVANALGLQQEPGLVEINRALSSKGLPIFKVWESVMIQESKSGDQTVVSGWEPGVVTFSVTEQLGNTQHTTSADEYVTAGVAQKTKSGIVLIKTWGIEDPITVVTKGTAYTTPVLNNAKSIYLLKTILPGG</sequence>
<accession>A0A4R3VUE3</accession>
<dbReference type="OrthoDB" id="1402948at2"/>
<keyword evidence="2" id="KW-1185">Reference proteome</keyword>
<gene>
    <name evidence="1" type="ORF">EDC17_101140</name>
</gene>
<name>A0A4R3VUE3_9SPHI</name>
<protein>
    <submittedName>
        <fullName evidence="1">Major capsid protein E</fullName>
    </submittedName>
</protein>
<dbReference type="Pfam" id="PF03864">
    <property type="entry name" value="Phage_cap_E"/>
    <property type="match status" value="1"/>
</dbReference>
<dbReference type="Proteomes" id="UP000295197">
    <property type="component" value="Unassembled WGS sequence"/>
</dbReference>
<organism evidence="1 2">
    <name type="scientific">Sphingobacterium alimentarium</name>
    <dbReference type="NCBI Taxonomy" id="797292"/>
    <lineage>
        <taxon>Bacteria</taxon>
        <taxon>Pseudomonadati</taxon>
        <taxon>Bacteroidota</taxon>
        <taxon>Sphingobacteriia</taxon>
        <taxon>Sphingobacteriales</taxon>
        <taxon>Sphingobacteriaceae</taxon>
        <taxon>Sphingobacterium</taxon>
    </lineage>
</organism>
<evidence type="ECO:0000313" key="1">
    <source>
        <dbReference type="EMBL" id="TCV17123.1"/>
    </source>
</evidence>
<proteinExistence type="predicted"/>
<reference evidence="1 2" key="1">
    <citation type="submission" date="2019-03" db="EMBL/GenBank/DDBJ databases">
        <title>Genomic Encyclopedia of Type Strains, Phase IV (KMG-IV): sequencing the most valuable type-strain genomes for metagenomic binning, comparative biology and taxonomic classification.</title>
        <authorList>
            <person name="Goeker M."/>
        </authorList>
    </citation>
    <scope>NUCLEOTIDE SEQUENCE [LARGE SCALE GENOMIC DNA]</scope>
    <source>
        <strain evidence="1 2">DSM 22362</strain>
    </source>
</reference>
<dbReference type="EMBL" id="SMBZ01000011">
    <property type="protein sequence ID" value="TCV17123.1"/>
    <property type="molecule type" value="Genomic_DNA"/>
</dbReference>
<evidence type="ECO:0000313" key="2">
    <source>
        <dbReference type="Proteomes" id="UP000295197"/>
    </source>
</evidence>
<dbReference type="AlphaFoldDB" id="A0A4R3VUE3"/>
<comment type="caution">
    <text evidence="1">The sequence shown here is derived from an EMBL/GenBank/DDBJ whole genome shotgun (WGS) entry which is preliminary data.</text>
</comment>